<gene>
    <name evidence="1" type="ORF">E9229_003817</name>
</gene>
<dbReference type="InterPro" id="IPR037079">
    <property type="entry name" value="AF2212/PG0164-like_sf"/>
</dbReference>
<name>A0A839QS88_9MICC</name>
<organism evidence="1 2">
    <name type="scientific">Paeniglutamicibacter cryotolerans</name>
    <dbReference type="NCBI Taxonomy" id="670079"/>
    <lineage>
        <taxon>Bacteria</taxon>
        <taxon>Bacillati</taxon>
        <taxon>Actinomycetota</taxon>
        <taxon>Actinomycetes</taxon>
        <taxon>Micrococcales</taxon>
        <taxon>Micrococcaceae</taxon>
        <taxon>Paeniglutamicibacter</taxon>
    </lineage>
</organism>
<reference evidence="1 2" key="1">
    <citation type="submission" date="2020-08" db="EMBL/GenBank/DDBJ databases">
        <title>Sequencing the genomes of 1000 actinobacteria strains.</title>
        <authorList>
            <person name="Klenk H.-P."/>
        </authorList>
    </citation>
    <scope>NUCLEOTIDE SEQUENCE [LARGE SCALE GENOMIC DNA]</scope>
    <source>
        <strain evidence="1 2">DSM 22826</strain>
    </source>
</reference>
<comment type="caution">
    <text evidence="1">The sequence shown here is derived from an EMBL/GenBank/DDBJ whole genome shotgun (WGS) entry which is preliminary data.</text>
</comment>
<dbReference type="Gene3D" id="2.40.30.100">
    <property type="entry name" value="AF2212/PG0164-like"/>
    <property type="match status" value="1"/>
</dbReference>
<dbReference type="Proteomes" id="UP000523000">
    <property type="component" value="Unassembled WGS sequence"/>
</dbReference>
<protein>
    <recommendedName>
        <fullName evidence="3">DUF1905 domain-containing protein</fullName>
    </recommendedName>
</protein>
<dbReference type="RefSeq" id="WP_183513203.1">
    <property type="nucleotide sequence ID" value="NZ_BAABGK010000100.1"/>
</dbReference>
<dbReference type="SUPFAM" id="SSF141694">
    <property type="entry name" value="AF2212/PG0164-like"/>
    <property type="match status" value="1"/>
</dbReference>
<evidence type="ECO:0008006" key="3">
    <source>
        <dbReference type="Google" id="ProtNLM"/>
    </source>
</evidence>
<dbReference type="EMBL" id="JACHVS010000005">
    <property type="protein sequence ID" value="MBB2997545.1"/>
    <property type="molecule type" value="Genomic_DNA"/>
</dbReference>
<keyword evidence="2" id="KW-1185">Reference proteome</keyword>
<evidence type="ECO:0000313" key="2">
    <source>
        <dbReference type="Proteomes" id="UP000523000"/>
    </source>
</evidence>
<dbReference type="Pfam" id="PF08922">
    <property type="entry name" value="DUF1905"/>
    <property type="match status" value="1"/>
</dbReference>
<dbReference type="Pfam" id="PF13376">
    <property type="entry name" value="OmdA"/>
    <property type="match status" value="1"/>
</dbReference>
<proteinExistence type="predicted"/>
<evidence type="ECO:0000313" key="1">
    <source>
        <dbReference type="EMBL" id="MBB2997545.1"/>
    </source>
</evidence>
<dbReference type="AlphaFoldDB" id="A0A839QS88"/>
<accession>A0A839QS88</accession>
<sequence>MPSFTTELLQRGNNVGIVIPDAVLIELGGKRVPVIVTINGEYSYRNTTAVMGGLNLVGLSAAHRAASGFAGGDIVEVTIYRDDAPREVKVPEALSRLLAEDPGATAAWEKLPYSQRKEHARSIEEAKSEDTRARRVHKTLVLLRADS</sequence>
<dbReference type="InterPro" id="IPR015018">
    <property type="entry name" value="DUF1905"/>
</dbReference>